<reference evidence="2 3" key="1">
    <citation type="submission" date="2017-05" db="EMBL/GenBank/DDBJ databases">
        <title>Genome sequence for an aflatoxigenic pathogen of Argentinian peanut, Aspergillus arachidicola.</title>
        <authorList>
            <person name="Moore G."/>
            <person name="Beltz S.B."/>
            <person name="Mack B.M."/>
        </authorList>
    </citation>
    <scope>NUCLEOTIDE SEQUENCE [LARGE SCALE GENOMIC DNA]</scope>
    <source>
        <strain evidence="2 3">CBS 117610</strain>
    </source>
</reference>
<name>A0A2G7FJ27_9EURO</name>
<protein>
    <recommendedName>
        <fullName evidence="4">HNH nuclease domain-containing protein</fullName>
    </recommendedName>
</protein>
<proteinExistence type="predicted"/>
<dbReference type="Proteomes" id="UP000231358">
    <property type="component" value="Unassembled WGS sequence"/>
</dbReference>
<evidence type="ECO:0000313" key="2">
    <source>
        <dbReference type="EMBL" id="PIG80529.1"/>
    </source>
</evidence>
<feature type="chain" id="PRO_5013949799" description="HNH nuclease domain-containing protein" evidence="1">
    <location>
        <begin position="24"/>
        <end position="300"/>
    </location>
</feature>
<evidence type="ECO:0008006" key="4">
    <source>
        <dbReference type="Google" id="ProtNLM"/>
    </source>
</evidence>
<keyword evidence="1" id="KW-0732">Signal</keyword>
<dbReference type="EMBL" id="NEXV01000609">
    <property type="protein sequence ID" value="PIG80529.1"/>
    <property type="molecule type" value="Genomic_DNA"/>
</dbReference>
<evidence type="ECO:0000313" key="3">
    <source>
        <dbReference type="Proteomes" id="UP000231358"/>
    </source>
</evidence>
<evidence type="ECO:0000256" key="1">
    <source>
        <dbReference type="SAM" id="SignalP"/>
    </source>
</evidence>
<organism evidence="2 3">
    <name type="scientific">Aspergillus arachidicola</name>
    <dbReference type="NCBI Taxonomy" id="656916"/>
    <lineage>
        <taxon>Eukaryota</taxon>
        <taxon>Fungi</taxon>
        <taxon>Dikarya</taxon>
        <taxon>Ascomycota</taxon>
        <taxon>Pezizomycotina</taxon>
        <taxon>Eurotiomycetes</taxon>
        <taxon>Eurotiomycetidae</taxon>
        <taxon>Eurotiales</taxon>
        <taxon>Aspergillaceae</taxon>
        <taxon>Aspergillus</taxon>
        <taxon>Aspergillus subgen. Circumdati</taxon>
    </lineage>
</organism>
<sequence length="300" mass="33792">MASLQPASVLLLLLADLDNECWNEPSDIRTGVLQRLKAICQEKLGRDKSPPTFRAFCQVADIPKLEKMIKKTESVDSDIAQLILEPTILFCTSIINRLQEARQSPVHSNGMGVTEAAHIYPNGLLKASTREPDAVERFWYIMKVFWDDDRVQRWKSGDFCDGRFALRPMQIDDSRTIKVQLFWQKGLSNPLARVDLLMKPESSRGLYGCKGHSLAVFTGTYKENGEPIYRAIASGDAFTISTNDPETMPLPSQALPEMQWYLQRIAGMGGAAEMVEGNSDYDGAVQRTRRIYDWLGISPR</sequence>
<comment type="caution">
    <text evidence="2">The sequence shown here is derived from an EMBL/GenBank/DDBJ whole genome shotgun (WGS) entry which is preliminary data.</text>
</comment>
<feature type="signal peptide" evidence="1">
    <location>
        <begin position="1"/>
        <end position="23"/>
    </location>
</feature>
<accession>A0A2G7FJ27</accession>
<keyword evidence="3" id="KW-1185">Reference proteome</keyword>
<dbReference type="AlphaFoldDB" id="A0A2G7FJ27"/>
<gene>
    <name evidence="2" type="ORF">AARAC_003234</name>
</gene>